<dbReference type="InterPro" id="IPR051794">
    <property type="entry name" value="PG_Endopeptidase_C40"/>
</dbReference>
<dbReference type="RefSeq" id="WP_129177101.1">
    <property type="nucleotide sequence ID" value="NZ_JACCBI010000001.1"/>
</dbReference>
<dbReference type="EMBL" id="JACCBI010000001">
    <property type="protein sequence ID" value="NYD68440.1"/>
    <property type="molecule type" value="Genomic_DNA"/>
</dbReference>
<feature type="compositionally biased region" description="Gly residues" evidence="5">
    <location>
        <begin position="264"/>
        <end position="290"/>
    </location>
</feature>
<dbReference type="PROSITE" id="PS51935">
    <property type="entry name" value="NLPC_P60"/>
    <property type="match status" value="1"/>
</dbReference>
<feature type="compositionally biased region" description="Basic and acidic residues" evidence="5">
    <location>
        <begin position="249"/>
        <end position="258"/>
    </location>
</feature>
<comment type="caution">
    <text evidence="8">The sequence shown here is derived from an EMBL/GenBank/DDBJ whole genome shotgun (WGS) entry which is preliminary data.</text>
</comment>
<dbReference type="GO" id="GO:0008234">
    <property type="term" value="F:cysteine-type peptidase activity"/>
    <property type="evidence" value="ECO:0007669"/>
    <property type="project" value="UniProtKB-KW"/>
</dbReference>
<dbReference type="PANTHER" id="PTHR47359:SF3">
    <property type="entry name" value="NLP_P60 DOMAIN-CONTAINING PROTEIN-RELATED"/>
    <property type="match status" value="1"/>
</dbReference>
<evidence type="ECO:0000256" key="5">
    <source>
        <dbReference type="SAM" id="MobiDB-lite"/>
    </source>
</evidence>
<feature type="compositionally biased region" description="Basic and acidic residues" evidence="5">
    <location>
        <begin position="189"/>
        <end position="213"/>
    </location>
</feature>
<feature type="compositionally biased region" description="Pro residues" evidence="5">
    <location>
        <begin position="292"/>
        <end position="304"/>
    </location>
</feature>
<dbReference type="SUPFAM" id="SSF54001">
    <property type="entry name" value="Cysteine proteinases"/>
    <property type="match status" value="1"/>
</dbReference>
<evidence type="ECO:0000313" key="9">
    <source>
        <dbReference type="Proteomes" id="UP000292686"/>
    </source>
</evidence>
<evidence type="ECO:0000259" key="6">
    <source>
        <dbReference type="PROSITE" id="PS51935"/>
    </source>
</evidence>
<keyword evidence="9" id="KW-1185">Reference proteome</keyword>
<sequence>MADNHTRPVSRVKPATLFSAVAIGAVTATTIVVGNPANADEDYPTWSEVQQAKQSEAAKLAEIAKLTELLNGLRAAAEAASRESLIAAEAYRIADEAHQAAITRESSLASQADDAEKRAETSRMRAGLLAAHLARKTGDELSLELFLKGAGASEVLRGLGTATKIGEQSQAAYEQAEQDKNAAESLRGQAEKASSERARLADEARGSYDAAKSAEDAARTAVAVEEEHSATMYAQLAELKDTTAELEREYAEGERARQEAAQPPGGGNAGGGTGGGGGNSGGGSGGGGGAPAPAPAPGPAPGPPNGSAVDTALAFARAQLGKPYRLGGAGPDSWDCSGLTRAAYAAAGISIGTHSATNQFYTMENQGKLVPFDQAQPGDLVFWGGGGSYYHVALYIGGGRILEAPDWGKPVREYYIWGMGDVSPWVGRPSG</sequence>
<proteinExistence type="inferred from homology"/>
<accession>A0A4Q2M032</accession>
<feature type="region of interest" description="Disordered" evidence="5">
    <location>
        <begin position="173"/>
        <end position="213"/>
    </location>
</feature>
<evidence type="ECO:0000313" key="7">
    <source>
        <dbReference type="EMBL" id="NYD68440.1"/>
    </source>
</evidence>
<keyword evidence="2" id="KW-0645">Protease</keyword>
<dbReference type="InterPro" id="IPR000064">
    <property type="entry name" value="NLP_P60_dom"/>
</dbReference>
<feature type="domain" description="NlpC/P60" evidence="6">
    <location>
        <begin position="306"/>
        <end position="431"/>
    </location>
</feature>
<dbReference type="Gene3D" id="3.90.1720.10">
    <property type="entry name" value="endopeptidase domain like (from Nostoc punctiforme)"/>
    <property type="match status" value="1"/>
</dbReference>
<evidence type="ECO:0000256" key="2">
    <source>
        <dbReference type="ARBA" id="ARBA00022670"/>
    </source>
</evidence>
<dbReference type="PANTHER" id="PTHR47359">
    <property type="entry name" value="PEPTIDOGLYCAN DL-ENDOPEPTIDASE CWLO"/>
    <property type="match status" value="1"/>
</dbReference>
<evidence type="ECO:0000313" key="10">
    <source>
        <dbReference type="Proteomes" id="UP000581087"/>
    </source>
</evidence>
<comment type="similarity">
    <text evidence="1">Belongs to the peptidase C40 family.</text>
</comment>
<dbReference type="EMBL" id="SDPM01000012">
    <property type="protein sequence ID" value="RXZ85184.1"/>
    <property type="molecule type" value="Genomic_DNA"/>
</dbReference>
<gene>
    <name evidence="7" type="ORF">BJ972_002959</name>
    <name evidence="8" type="ORF">ESP50_16805</name>
</gene>
<dbReference type="Proteomes" id="UP000292686">
    <property type="component" value="Unassembled WGS sequence"/>
</dbReference>
<name>A0A4Q2M032_9MICO</name>
<dbReference type="Proteomes" id="UP000581087">
    <property type="component" value="Unassembled WGS sequence"/>
</dbReference>
<dbReference type="AlphaFoldDB" id="A0A4Q2M032"/>
<protein>
    <submittedName>
        <fullName evidence="7">Cell wall-associated NlpC family hydrolase</fullName>
    </submittedName>
    <submittedName>
        <fullName evidence="8">NlpC/P60 family protein</fullName>
    </submittedName>
</protein>
<keyword evidence="3 7" id="KW-0378">Hydrolase</keyword>
<evidence type="ECO:0000256" key="1">
    <source>
        <dbReference type="ARBA" id="ARBA00007074"/>
    </source>
</evidence>
<organism evidence="8 9">
    <name type="scientific">Agromyces atrinae</name>
    <dbReference type="NCBI Taxonomy" id="592376"/>
    <lineage>
        <taxon>Bacteria</taxon>
        <taxon>Bacillati</taxon>
        <taxon>Actinomycetota</taxon>
        <taxon>Actinomycetes</taxon>
        <taxon>Micrococcales</taxon>
        <taxon>Microbacteriaceae</taxon>
        <taxon>Agromyces</taxon>
    </lineage>
</organism>
<evidence type="ECO:0000256" key="3">
    <source>
        <dbReference type="ARBA" id="ARBA00022801"/>
    </source>
</evidence>
<evidence type="ECO:0000313" key="8">
    <source>
        <dbReference type="EMBL" id="RXZ85184.1"/>
    </source>
</evidence>
<dbReference type="OrthoDB" id="5177647at2"/>
<dbReference type="Pfam" id="PF00877">
    <property type="entry name" value="NLPC_P60"/>
    <property type="match status" value="1"/>
</dbReference>
<feature type="region of interest" description="Disordered" evidence="5">
    <location>
        <begin position="249"/>
        <end position="309"/>
    </location>
</feature>
<dbReference type="InterPro" id="IPR038765">
    <property type="entry name" value="Papain-like_cys_pep_sf"/>
</dbReference>
<keyword evidence="4" id="KW-0788">Thiol protease</keyword>
<reference evidence="8 9" key="1">
    <citation type="submission" date="2019-01" db="EMBL/GenBank/DDBJ databases">
        <title>Agromyces.</title>
        <authorList>
            <person name="Li J."/>
        </authorList>
    </citation>
    <scope>NUCLEOTIDE SEQUENCE [LARGE SCALE GENOMIC DNA]</scope>
    <source>
        <strain evidence="8 9">DSM 23870</strain>
    </source>
</reference>
<dbReference type="GO" id="GO:0006508">
    <property type="term" value="P:proteolysis"/>
    <property type="evidence" value="ECO:0007669"/>
    <property type="project" value="UniProtKB-KW"/>
</dbReference>
<evidence type="ECO:0000256" key="4">
    <source>
        <dbReference type="ARBA" id="ARBA00022807"/>
    </source>
</evidence>
<reference evidence="7 10" key="2">
    <citation type="submission" date="2020-07" db="EMBL/GenBank/DDBJ databases">
        <title>Sequencing the genomes of 1000 actinobacteria strains.</title>
        <authorList>
            <person name="Klenk H.-P."/>
        </authorList>
    </citation>
    <scope>NUCLEOTIDE SEQUENCE [LARGE SCALE GENOMIC DNA]</scope>
    <source>
        <strain evidence="7 10">DSM 23870</strain>
    </source>
</reference>